<evidence type="ECO:0000313" key="1">
    <source>
        <dbReference type="EMBL" id="SDI24847.1"/>
    </source>
</evidence>
<sequence>MLHITERLDRRAATPPVHLVQNYRPSQPHGWPGTPGQTGATVGGHIAAKDFTHKGKSYRIGLLPFGQPGDSPHPVYLDVPSDPDIAFKQTLAEAFGTHYSFRYTGGFRGRREFDVQSYSVFAEGGPASPMLGYGADLYVVYTPDLRRGDPAVHDTLRWIQVVKRLGPSASAKSQVDNAGRPNPFYVHGGRISIFGDRVFNVAYKNAPDRLQGPPPDDSALAGVGFKAELFLAQDTGRKNAAGKTVVNVFGGIKHGWQVQEQRP</sequence>
<dbReference type="RefSeq" id="WP_093174790.1">
    <property type="nucleotide sequence ID" value="NZ_FNCN01000040.1"/>
</dbReference>
<organism evidence="1 2">
    <name type="scientific">Sinosporangium album</name>
    <dbReference type="NCBI Taxonomy" id="504805"/>
    <lineage>
        <taxon>Bacteria</taxon>
        <taxon>Bacillati</taxon>
        <taxon>Actinomycetota</taxon>
        <taxon>Actinomycetes</taxon>
        <taxon>Streptosporangiales</taxon>
        <taxon>Streptosporangiaceae</taxon>
        <taxon>Sinosporangium</taxon>
    </lineage>
</organism>
<dbReference type="Proteomes" id="UP000198923">
    <property type="component" value="Unassembled WGS sequence"/>
</dbReference>
<dbReference type="OrthoDB" id="4352652at2"/>
<accession>A0A1G8J1K7</accession>
<name>A0A1G8J1K7_9ACTN</name>
<proteinExistence type="predicted"/>
<dbReference type="STRING" id="504805.SAMN05421505_14039"/>
<reference evidence="1 2" key="1">
    <citation type="submission" date="2016-10" db="EMBL/GenBank/DDBJ databases">
        <authorList>
            <person name="de Groot N.N."/>
        </authorList>
    </citation>
    <scope>NUCLEOTIDE SEQUENCE [LARGE SCALE GENOMIC DNA]</scope>
    <source>
        <strain evidence="1 2">CPCC 201354</strain>
    </source>
</reference>
<dbReference type="EMBL" id="FNCN01000040">
    <property type="protein sequence ID" value="SDI24847.1"/>
    <property type="molecule type" value="Genomic_DNA"/>
</dbReference>
<dbReference type="AlphaFoldDB" id="A0A1G8J1K7"/>
<gene>
    <name evidence="1" type="ORF">SAMN05421505_14039</name>
</gene>
<protein>
    <submittedName>
        <fullName evidence="1">Uncharacterized protein</fullName>
    </submittedName>
</protein>
<evidence type="ECO:0000313" key="2">
    <source>
        <dbReference type="Proteomes" id="UP000198923"/>
    </source>
</evidence>
<keyword evidence="2" id="KW-1185">Reference proteome</keyword>